<gene>
    <name evidence="1" type="ORF">UFOVP467_59</name>
    <name evidence="2" type="ORF">UFOVP657_52</name>
</gene>
<dbReference type="EMBL" id="LR796441">
    <property type="protein sequence ID" value="CAB4145037.1"/>
    <property type="molecule type" value="Genomic_DNA"/>
</dbReference>
<dbReference type="Pfam" id="PF24175">
    <property type="entry name" value="SU10_adaptor"/>
    <property type="match status" value="1"/>
</dbReference>
<proteinExistence type="predicted"/>
<organism evidence="2">
    <name type="scientific">uncultured Caudovirales phage</name>
    <dbReference type="NCBI Taxonomy" id="2100421"/>
    <lineage>
        <taxon>Viruses</taxon>
        <taxon>Duplodnaviria</taxon>
        <taxon>Heunggongvirae</taxon>
        <taxon>Uroviricota</taxon>
        <taxon>Caudoviricetes</taxon>
        <taxon>Peduoviridae</taxon>
        <taxon>Maltschvirus</taxon>
        <taxon>Maltschvirus maltsch</taxon>
    </lineage>
</organism>
<reference evidence="2" key="1">
    <citation type="submission" date="2020-04" db="EMBL/GenBank/DDBJ databases">
        <authorList>
            <person name="Chiriac C."/>
            <person name="Salcher M."/>
            <person name="Ghai R."/>
            <person name="Kavagutti S V."/>
        </authorList>
    </citation>
    <scope>NUCLEOTIDE SEQUENCE</scope>
</reference>
<dbReference type="EMBL" id="LR796634">
    <property type="protein sequence ID" value="CAB4156350.1"/>
    <property type="molecule type" value="Genomic_DNA"/>
</dbReference>
<name>A0A6J5N9M5_9CAUD</name>
<accession>A0A6J5N9M5</accession>
<evidence type="ECO:0000313" key="1">
    <source>
        <dbReference type="EMBL" id="CAB4145037.1"/>
    </source>
</evidence>
<protein>
    <submittedName>
        <fullName evidence="2">Uncharacterized protein</fullName>
    </submittedName>
</protein>
<sequence>MNLGQIKQRVRMLGRNYFGTDADRDPFGLDYIIKEAANQIARNTDCLVGRRYLNLVADQYIYASPDIYKIRATRFLDTNGDYTQPRMYNYGDQMLVALANKPAQAWAEAVGIRGMNEIAVYPTPSVAVANGVMVEGYAIPGEYWAYDSSGNPITNTDATECPLPVVAHDCLIYGILAERAVQMMDPNGMQIFKAEYMDRLGQVESYAAMYMRRTV</sequence>
<dbReference type="InterPro" id="IPR056209">
    <property type="entry name" value="SU10_adaptor"/>
</dbReference>
<evidence type="ECO:0000313" key="2">
    <source>
        <dbReference type="EMBL" id="CAB4156350.1"/>
    </source>
</evidence>